<feature type="region of interest" description="Disordered" evidence="3">
    <location>
        <begin position="99"/>
        <end position="138"/>
    </location>
</feature>
<comment type="caution">
    <text evidence="5">The sequence shown here is derived from an EMBL/GenBank/DDBJ whole genome shotgun (WGS) entry which is preliminary data.</text>
</comment>
<sequence length="404" mass="45117">MHGAIMDPASDLRCEGELVAFFEEHLRPYHDDYPYTSESCVMLPDYGGQFDQQHQSDALFDLDMQPFWSSIGEEANMHEFATPSTIDVAAEGAKAEAVDGAESSPSCEGDNTNDSRVVTSKRRAQNRSAQRSLRQRKLQHVRDLETGIILHHDKQSLLHSNNELLKLQLDNLKIENQVLHATIRPPPVSVNGPISVRTSRSSPSSMSEVSSSTATNSNTPMASSRCSSPESESTASAQEARVPIPRRAHKKSKTGCRTCKQRKVKCDERRPLCLNCERHFTNLQTCDFDEQTQTLRVLPVAPTPKANRRPSVPHETKMRTRRTLVPKEPPEHPIPAEIIRDGLTINAAWQLLQNHPEYLLDRVDVTTFCEGLRKLAAFDGKALVFERTDVLTLIKTSSSSSVKA</sequence>
<dbReference type="EMBL" id="JAVRQU010000029">
    <property type="protein sequence ID" value="KAK5689703.1"/>
    <property type="molecule type" value="Genomic_DNA"/>
</dbReference>
<feature type="compositionally biased region" description="Polar residues" evidence="3">
    <location>
        <begin position="103"/>
        <end position="118"/>
    </location>
</feature>
<proteinExistence type="predicted"/>
<dbReference type="InterPro" id="IPR001138">
    <property type="entry name" value="Zn2Cys6_DnaBD"/>
</dbReference>
<dbReference type="GO" id="GO:0001228">
    <property type="term" value="F:DNA-binding transcription activator activity, RNA polymerase II-specific"/>
    <property type="evidence" value="ECO:0007669"/>
    <property type="project" value="TreeGrafter"/>
</dbReference>
<dbReference type="AlphaFoldDB" id="A0AAN7ZKI4"/>
<evidence type="ECO:0000256" key="2">
    <source>
        <dbReference type="ARBA" id="ARBA00023242"/>
    </source>
</evidence>
<dbReference type="CDD" id="cd00067">
    <property type="entry name" value="GAL4"/>
    <property type="match status" value="1"/>
</dbReference>
<evidence type="ECO:0000313" key="6">
    <source>
        <dbReference type="Proteomes" id="UP001310594"/>
    </source>
</evidence>
<dbReference type="Pfam" id="PF00172">
    <property type="entry name" value="Zn_clus"/>
    <property type="match status" value="1"/>
</dbReference>
<comment type="subcellular location">
    <subcellularLocation>
        <location evidence="1">Nucleus</location>
    </subcellularLocation>
</comment>
<dbReference type="SUPFAM" id="SSF57959">
    <property type="entry name" value="Leucine zipper domain"/>
    <property type="match status" value="1"/>
</dbReference>
<feature type="compositionally biased region" description="Low complexity" evidence="3">
    <location>
        <begin position="195"/>
        <end position="240"/>
    </location>
</feature>
<dbReference type="Gene3D" id="1.10.238.100">
    <property type="entry name" value="YAP1 redox domain. Chain B"/>
    <property type="match status" value="1"/>
</dbReference>
<evidence type="ECO:0000259" key="4">
    <source>
        <dbReference type="PROSITE" id="PS50048"/>
    </source>
</evidence>
<dbReference type="GO" id="GO:0090575">
    <property type="term" value="C:RNA polymerase II transcription regulator complex"/>
    <property type="evidence" value="ECO:0007669"/>
    <property type="project" value="TreeGrafter"/>
</dbReference>
<evidence type="ECO:0000256" key="3">
    <source>
        <dbReference type="SAM" id="MobiDB-lite"/>
    </source>
</evidence>
<evidence type="ECO:0000256" key="1">
    <source>
        <dbReference type="ARBA" id="ARBA00004123"/>
    </source>
</evidence>
<dbReference type="PROSITE" id="PS50048">
    <property type="entry name" value="ZN2_CY6_FUNGAL_2"/>
    <property type="match status" value="1"/>
</dbReference>
<dbReference type="PANTHER" id="PTHR40621">
    <property type="entry name" value="TRANSCRIPTION FACTOR KAPC-RELATED"/>
    <property type="match status" value="1"/>
</dbReference>
<feature type="region of interest" description="Disordered" evidence="3">
    <location>
        <begin position="189"/>
        <end position="254"/>
    </location>
</feature>
<reference evidence="5" key="1">
    <citation type="submission" date="2023-08" db="EMBL/GenBank/DDBJ databases">
        <title>Black Yeasts Isolated from many extreme environments.</title>
        <authorList>
            <person name="Coleine C."/>
            <person name="Stajich J.E."/>
            <person name="Selbmann L."/>
        </authorList>
    </citation>
    <scope>NUCLEOTIDE SEQUENCE</scope>
    <source>
        <strain evidence="5">CCFEE 5810</strain>
    </source>
</reference>
<dbReference type="InterPro" id="IPR036864">
    <property type="entry name" value="Zn2-C6_fun-type_DNA-bd_sf"/>
</dbReference>
<dbReference type="GO" id="GO:0000976">
    <property type="term" value="F:transcription cis-regulatory region binding"/>
    <property type="evidence" value="ECO:0007669"/>
    <property type="project" value="InterPro"/>
</dbReference>
<gene>
    <name evidence="5" type="ORF">LTR97_012702</name>
</gene>
<dbReference type="GO" id="GO:0008270">
    <property type="term" value="F:zinc ion binding"/>
    <property type="evidence" value="ECO:0007669"/>
    <property type="project" value="InterPro"/>
</dbReference>
<dbReference type="PANTHER" id="PTHR40621:SF6">
    <property type="entry name" value="AP-1-LIKE TRANSCRIPTION FACTOR YAP1-RELATED"/>
    <property type="match status" value="1"/>
</dbReference>
<dbReference type="CDD" id="cd14688">
    <property type="entry name" value="bZIP_YAP"/>
    <property type="match status" value="1"/>
</dbReference>
<dbReference type="InterPro" id="IPR046347">
    <property type="entry name" value="bZIP_sf"/>
</dbReference>
<protein>
    <recommendedName>
        <fullName evidence="4">Zn(2)-C6 fungal-type domain-containing protein</fullName>
    </recommendedName>
</protein>
<dbReference type="Gene3D" id="4.10.240.10">
    <property type="entry name" value="Zn(2)-C6 fungal-type DNA-binding domain"/>
    <property type="match status" value="1"/>
</dbReference>
<organism evidence="5 6">
    <name type="scientific">Elasticomyces elasticus</name>
    <dbReference type="NCBI Taxonomy" id="574655"/>
    <lineage>
        <taxon>Eukaryota</taxon>
        <taxon>Fungi</taxon>
        <taxon>Dikarya</taxon>
        <taxon>Ascomycota</taxon>
        <taxon>Pezizomycotina</taxon>
        <taxon>Dothideomycetes</taxon>
        <taxon>Dothideomycetidae</taxon>
        <taxon>Mycosphaerellales</taxon>
        <taxon>Teratosphaeriaceae</taxon>
        <taxon>Elasticomyces</taxon>
    </lineage>
</organism>
<evidence type="ECO:0000313" key="5">
    <source>
        <dbReference type="EMBL" id="KAK5689703.1"/>
    </source>
</evidence>
<feature type="region of interest" description="Disordered" evidence="3">
    <location>
        <begin position="303"/>
        <end position="333"/>
    </location>
</feature>
<dbReference type="SUPFAM" id="SSF57701">
    <property type="entry name" value="Zn2/Cys6 DNA-binding domain"/>
    <property type="match status" value="1"/>
</dbReference>
<feature type="compositionally biased region" description="Basic residues" evidence="3">
    <location>
        <begin position="244"/>
        <end position="254"/>
    </location>
</feature>
<name>A0AAN7ZKI4_9PEZI</name>
<keyword evidence="2" id="KW-0539">Nucleus</keyword>
<dbReference type="Gene3D" id="1.20.5.170">
    <property type="match status" value="1"/>
</dbReference>
<dbReference type="Proteomes" id="UP001310594">
    <property type="component" value="Unassembled WGS sequence"/>
</dbReference>
<dbReference type="InterPro" id="IPR050936">
    <property type="entry name" value="AP-1-like"/>
</dbReference>
<feature type="domain" description="Zn(2)-C6 fungal-type" evidence="4">
    <location>
        <begin position="255"/>
        <end position="288"/>
    </location>
</feature>
<accession>A0AAN7ZKI4</accession>
<dbReference type="SMART" id="SM00066">
    <property type="entry name" value="GAL4"/>
    <property type="match status" value="1"/>
</dbReference>